<dbReference type="InterPro" id="IPR046400">
    <property type="entry name" value="SCS3"/>
</dbReference>
<dbReference type="EMBL" id="LT598452">
    <property type="protein sequence ID" value="SCU99598.1"/>
    <property type="molecule type" value="Genomic_DNA"/>
</dbReference>
<evidence type="ECO:0000256" key="1">
    <source>
        <dbReference type="ARBA" id="ARBA00004477"/>
    </source>
</evidence>
<dbReference type="HAMAP" id="MF_03231">
    <property type="entry name" value="SCS3"/>
    <property type="match status" value="1"/>
</dbReference>
<keyword evidence="8" id="KW-0444">Lipid biosynthesis</keyword>
<evidence type="ECO:0000313" key="10">
    <source>
        <dbReference type="EMBL" id="SCU99598.1"/>
    </source>
</evidence>
<comment type="catalytic activity">
    <reaction evidence="8">
        <text>(5Z,8Z,11Z,14Z)-eicosatetraenoyl-CoA + H2O = S-(5Z,8Z,11Z,14Z-eicosatetraenoyl)-4'-phosphopantetheine + adenosine 3',5'-bisphosphate + 2 H(+)</text>
        <dbReference type="Rhea" id="RHEA:65568"/>
        <dbReference type="ChEBI" id="CHEBI:15377"/>
        <dbReference type="ChEBI" id="CHEBI:15378"/>
        <dbReference type="ChEBI" id="CHEBI:57368"/>
        <dbReference type="ChEBI" id="CHEBI:58343"/>
        <dbReference type="ChEBI" id="CHEBI:156554"/>
    </reaction>
</comment>
<comment type="catalytic activity">
    <reaction evidence="8">
        <text>(9Z)-octadecenoyl-CoA + H2O = S-(9Z-octadecenoyl)-4'-phosphopantetheine + adenosine 3',5'-bisphosphate + 2 H(+)</text>
        <dbReference type="Rhea" id="RHEA:65564"/>
        <dbReference type="ChEBI" id="CHEBI:15377"/>
        <dbReference type="ChEBI" id="CHEBI:15378"/>
        <dbReference type="ChEBI" id="CHEBI:57387"/>
        <dbReference type="ChEBI" id="CHEBI:58343"/>
        <dbReference type="ChEBI" id="CHEBI:156553"/>
    </reaction>
</comment>
<comment type="subcellular location">
    <subcellularLocation>
        <location evidence="1 8">Endoplasmic reticulum membrane</location>
        <topology evidence="1 8">Multi-pass membrane protein</topology>
    </subcellularLocation>
</comment>
<feature type="active site" evidence="8">
    <location>
        <position position="339"/>
    </location>
</feature>
<organism evidence="10 11">
    <name type="scientific">Lachancea nothofagi CBS 11611</name>
    <dbReference type="NCBI Taxonomy" id="1266666"/>
    <lineage>
        <taxon>Eukaryota</taxon>
        <taxon>Fungi</taxon>
        <taxon>Dikarya</taxon>
        <taxon>Ascomycota</taxon>
        <taxon>Saccharomycotina</taxon>
        <taxon>Saccharomycetes</taxon>
        <taxon>Saccharomycetales</taxon>
        <taxon>Saccharomycetaceae</taxon>
        <taxon>Lachancea</taxon>
    </lineage>
</organism>
<evidence type="ECO:0000256" key="6">
    <source>
        <dbReference type="ARBA" id="ARBA00023098"/>
    </source>
</evidence>
<evidence type="ECO:0000256" key="8">
    <source>
        <dbReference type="HAMAP-Rule" id="MF_03231"/>
    </source>
</evidence>
<comment type="function">
    <text evidence="8">Fatty acyl-coenzyme A (CoA) diphosphatase that hydrolyzes fatty acyl-CoA to yield acyl-4'-phosphopantetheine and adenosine 3',5'-bisphosphate. Preferentially hydrolyzes unsaturated long-chain acyl-CoA substrates in the endoplasmic reticulum (ER) lumen. This catalytic activity is required for maintaining ER structure and for lipid droplets (LDs) biogenesis, which are lipid storage organelles involved in maintaining lipid and energy homeostasis. May directly bind to diacylglycerol (DAGs) and triacylglycerol, which is also important for LD biogenesis. May support directional budding of nacent LDs from the ER into the cytosol by reducing DAG levels at sites of LD formation. May play a role in the regulation of cell morphology and cytoskeletal organization. Involved in phospholipid biosynthesis.</text>
</comment>
<dbReference type="Proteomes" id="UP000189911">
    <property type="component" value="Chromosome F"/>
</dbReference>
<feature type="transmembrane region" description="Helical" evidence="9">
    <location>
        <begin position="253"/>
        <end position="276"/>
    </location>
</feature>
<dbReference type="GO" id="GO:0005789">
    <property type="term" value="C:endoplasmic reticulum membrane"/>
    <property type="evidence" value="ECO:0007669"/>
    <property type="project" value="UniProtKB-SubCell"/>
</dbReference>
<dbReference type="Pfam" id="PF10261">
    <property type="entry name" value="FIT"/>
    <property type="match status" value="1"/>
</dbReference>
<evidence type="ECO:0000256" key="9">
    <source>
        <dbReference type="SAM" id="Phobius"/>
    </source>
</evidence>
<comment type="catalytic activity">
    <reaction evidence="8">
        <text>hexadecanoyl-CoA + H2O = S-hexadecanoyl-4'-phosphopantetheine + adenosine 3',5'-bisphosphate + 2 H(+)</text>
        <dbReference type="Rhea" id="RHEA:50032"/>
        <dbReference type="ChEBI" id="CHEBI:15377"/>
        <dbReference type="ChEBI" id="CHEBI:15378"/>
        <dbReference type="ChEBI" id="CHEBI:57379"/>
        <dbReference type="ChEBI" id="CHEBI:58343"/>
        <dbReference type="ChEBI" id="CHEBI:132018"/>
    </reaction>
</comment>
<feature type="transmembrane region" description="Helical" evidence="9">
    <location>
        <begin position="75"/>
        <end position="92"/>
    </location>
</feature>
<feature type="transmembrane region" description="Helical" evidence="9">
    <location>
        <begin position="296"/>
        <end position="312"/>
    </location>
</feature>
<name>A0A1G4K6W0_9SACH</name>
<evidence type="ECO:0000313" key="11">
    <source>
        <dbReference type="Proteomes" id="UP000189911"/>
    </source>
</evidence>
<feature type="transmembrane region" description="Helical" evidence="9">
    <location>
        <begin position="222"/>
        <end position="241"/>
    </location>
</feature>
<gene>
    <name evidence="8" type="primary">SCS3</name>
    <name evidence="8" type="synonym">FIT2B</name>
    <name evidence="10" type="ORF">LANO_0F02608G</name>
</gene>
<sequence length="363" mass="41931">MVLTLYKIFLFSLCPVTLLVGHLISYRVTLEVDKDGWFNTYFVKQGWFWTSLIGWWCMIRYGLFGHRGSWKKTLIRYSVLTAWWLIFTQSIWTEVAPLMDLVFTATGGRCTFDVFDPSQSLTWQLNEKFHDTFSRRQSGLQKLYRALKQGSGNPSSLLQGAISEIEYWLSEGKDQLKNMEATPSQLNSLIDEAVRSWRKINSSNLCRSVGGYWIGGHDPSGHIFLITLMCMFLLGELQVIGKKALRKLKSDHRFLYLLKDHLIGIMRLGGITLLISKPPANRKDMIKQLGMAPLKWVKQVLILMALILRFLVWENPVTVLILLTFMWWWSFLITTIAFHTLLEQISGLLCAYVVAAVVYWKLT</sequence>
<keyword evidence="4 8" id="KW-0256">Endoplasmic reticulum</keyword>
<keyword evidence="11" id="KW-1185">Reference proteome</keyword>
<dbReference type="InterPro" id="IPR019388">
    <property type="entry name" value="FIT"/>
</dbReference>
<dbReference type="EC" id="3.6.1.-" evidence="8"/>
<evidence type="ECO:0000256" key="2">
    <source>
        <dbReference type="ARBA" id="ARBA00022692"/>
    </source>
</evidence>
<dbReference type="GO" id="GO:0140042">
    <property type="term" value="P:lipid droplet formation"/>
    <property type="evidence" value="ECO:0007669"/>
    <property type="project" value="UniProtKB-UniRule"/>
</dbReference>
<accession>A0A1G4K6W0</accession>
<protein>
    <recommendedName>
        <fullName evidence="8">Acyl-coenzyme A diphosphatase SCS3</fullName>
        <ecNumber evidence="8">3.6.1.-</ecNumber>
    </recommendedName>
    <alternativeName>
        <fullName evidence="8">FIT family protein SCS3</fullName>
    </alternativeName>
</protein>
<comment type="similarity">
    <text evidence="8">Belongs to the FIT family. Fungal FIT2B/SCS3 subfamily.</text>
</comment>
<keyword evidence="3 8" id="KW-0378">Hydrolase</keyword>
<dbReference type="OrthoDB" id="5579088at2759"/>
<keyword evidence="7 8" id="KW-0472">Membrane</keyword>
<dbReference type="PANTHER" id="PTHR23129">
    <property type="entry name" value="ACYL-COENZYME A DIPHOSPHATASE FITM2"/>
    <property type="match status" value="1"/>
</dbReference>
<evidence type="ECO:0000256" key="5">
    <source>
        <dbReference type="ARBA" id="ARBA00022989"/>
    </source>
</evidence>
<dbReference type="GO" id="GO:0010945">
    <property type="term" value="F:coenzyme A diphosphatase activity"/>
    <property type="evidence" value="ECO:0007669"/>
    <property type="project" value="InterPro"/>
</dbReference>
<feature type="transmembrane region" description="Helical" evidence="9">
    <location>
        <begin position="7"/>
        <end position="26"/>
    </location>
</feature>
<evidence type="ECO:0000256" key="4">
    <source>
        <dbReference type="ARBA" id="ARBA00022824"/>
    </source>
</evidence>
<keyword evidence="8" id="KW-0594">Phospholipid biosynthesis</keyword>
<keyword evidence="6" id="KW-0443">Lipid metabolism</keyword>
<comment type="catalytic activity">
    <reaction evidence="8">
        <text>an acyl-CoA + H2O = an acyl-4'-phosphopantetheine + adenosine 3',5'-bisphosphate + 2 H(+)</text>
        <dbReference type="Rhea" id="RHEA:50044"/>
        <dbReference type="ChEBI" id="CHEBI:15377"/>
        <dbReference type="ChEBI" id="CHEBI:15378"/>
        <dbReference type="ChEBI" id="CHEBI:58342"/>
        <dbReference type="ChEBI" id="CHEBI:58343"/>
        <dbReference type="ChEBI" id="CHEBI:132023"/>
    </reaction>
</comment>
<proteinExistence type="inferred from homology"/>
<keyword evidence="5 8" id="KW-1133">Transmembrane helix</keyword>
<feature type="transmembrane region" description="Helical" evidence="9">
    <location>
        <begin position="46"/>
        <end position="63"/>
    </location>
</feature>
<evidence type="ECO:0000256" key="7">
    <source>
        <dbReference type="ARBA" id="ARBA00023136"/>
    </source>
</evidence>
<dbReference type="GO" id="GO:0008654">
    <property type="term" value="P:phospholipid biosynthetic process"/>
    <property type="evidence" value="ECO:0007669"/>
    <property type="project" value="UniProtKB-KW"/>
</dbReference>
<evidence type="ECO:0000256" key="3">
    <source>
        <dbReference type="ARBA" id="ARBA00022801"/>
    </source>
</evidence>
<dbReference type="PANTHER" id="PTHR23129:SF0">
    <property type="entry name" value="ACYL-COENZYME A DIPHOSPHATASE FITM2"/>
    <property type="match status" value="1"/>
</dbReference>
<keyword evidence="8" id="KW-1208">Phospholipid metabolism</keyword>
<feature type="transmembrane region" description="Helical" evidence="9">
    <location>
        <begin position="319"/>
        <end position="339"/>
    </location>
</feature>
<dbReference type="AlphaFoldDB" id="A0A1G4K6W0"/>
<keyword evidence="2 8" id="KW-0812">Transmembrane</keyword>
<reference evidence="11" key="1">
    <citation type="submission" date="2016-03" db="EMBL/GenBank/DDBJ databases">
        <authorList>
            <person name="Devillers Hugo."/>
        </authorList>
    </citation>
    <scope>NUCLEOTIDE SEQUENCE [LARGE SCALE GENOMIC DNA]</scope>
</reference>
<feature type="transmembrane region" description="Helical" evidence="9">
    <location>
        <begin position="345"/>
        <end position="362"/>
    </location>
</feature>
<feature type="active site" evidence="8">
    <location>
        <position position="222"/>
    </location>
</feature>